<accession>X1G4Q8</accession>
<evidence type="ECO:0000313" key="1">
    <source>
        <dbReference type="EMBL" id="GAH27978.1"/>
    </source>
</evidence>
<comment type="caution">
    <text evidence="1">The sequence shown here is derived from an EMBL/GenBank/DDBJ whole genome shotgun (WGS) entry which is preliminary data.</text>
</comment>
<organism evidence="1">
    <name type="scientific">marine sediment metagenome</name>
    <dbReference type="NCBI Taxonomy" id="412755"/>
    <lineage>
        <taxon>unclassified sequences</taxon>
        <taxon>metagenomes</taxon>
        <taxon>ecological metagenomes</taxon>
    </lineage>
</organism>
<sequence>MTIPSPNRPLRIYFLSPDLNDGWPEELKDNVRVSFDAKILENMASIHMWGTLIEIVRIEKLD</sequence>
<protein>
    <submittedName>
        <fullName evidence="1">Uncharacterized protein</fullName>
    </submittedName>
</protein>
<gene>
    <name evidence="1" type="ORF">S03H2_02883</name>
</gene>
<dbReference type="EMBL" id="BARU01001012">
    <property type="protein sequence ID" value="GAH27978.1"/>
    <property type="molecule type" value="Genomic_DNA"/>
</dbReference>
<dbReference type="AlphaFoldDB" id="X1G4Q8"/>
<proteinExistence type="predicted"/>
<reference evidence="1" key="1">
    <citation type="journal article" date="2014" name="Front. Microbiol.">
        <title>High frequency of phylogenetically diverse reductive dehalogenase-homologous genes in deep subseafloor sedimentary metagenomes.</title>
        <authorList>
            <person name="Kawai M."/>
            <person name="Futagami T."/>
            <person name="Toyoda A."/>
            <person name="Takaki Y."/>
            <person name="Nishi S."/>
            <person name="Hori S."/>
            <person name="Arai W."/>
            <person name="Tsubouchi T."/>
            <person name="Morono Y."/>
            <person name="Uchiyama I."/>
            <person name="Ito T."/>
            <person name="Fujiyama A."/>
            <person name="Inagaki F."/>
            <person name="Takami H."/>
        </authorList>
    </citation>
    <scope>NUCLEOTIDE SEQUENCE</scope>
    <source>
        <strain evidence="1">Expedition CK06-06</strain>
    </source>
</reference>
<name>X1G4Q8_9ZZZZ</name>